<keyword evidence="5 14" id="KW-0227">DNA damage</keyword>
<evidence type="ECO:0000256" key="9">
    <source>
        <dbReference type="ARBA" id="ARBA00023014"/>
    </source>
</evidence>
<dbReference type="GO" id="GO:0051539">
    <property type="term" value="F:4 iron, 4 sulfur cluster binding"/>
    <property type="evidence" value="ECO:0007669"/>
    <property type="project" value="UniProtKB-KW"/>
</dbReference>
<dbReference type="AlphaFoldDB" id="A0A1X7V6B9"/>
<dbReference type="STRING" id="400682.A0A1X7V6B9"/>
<dbReference type="SUPFAM" id="SSF48150">
    <property type="entry name" value="DNA-glycosylase"/>
    <property type="match status" value="1"/>
</dbReference>
<dbReference type="GO" id="GO:0006285">
    <property type="term" value="P:base-excision repair, AP site formation"/>
    <property type="evidence" value="ECO:0007669"/>
    <property type="project" value="UniProtKB-UniRule"/>
</dbReference>
<accession>A0A1X7V6B9</accession>
<dbReference type="Gene3D" id="1.10.340.30">
    <property type="entry name" value="Hypothetical protein, domain 2"/>
    <property type="match status" value="1"/>
</dbReference>
<comment type="function">
    <text evidence="14">Bifunctional DNA N-glycosylase with associated apurinic/apyrimidinic (AP) lyase function that catalyzes the first step in base excision repair (BER), the primary repair pathway for the repair of oxidative DNA damage. The DNA N-glycosylase activity releases the damaged DNA base from DNA by cleaving the N-glycosidic bond, leaving an AP site. The AP lyase activity cleaves the phosphodiester bond 3' to the AP site by a beta-elimination. Primarily recognizes and repairs oxidative base damage of pyrimidines.</text>
</comment>
<keyword evidence="10 14" id="KW-0234">DNA repair</keyword>
<evidence type="ECO:0000256" key="15">
    <source>
        <dbReference type="SAM" id="MobiDB-lite"/>
    </source>
</evidence>
<dbReference type="InterPro" id="IPR023170">
    <property type="entry name" value="HhH_base_excis_C"/>
</dbReference>
<feature type="compositionally biased region" description="Low complexity" evidence="15">
    <location>
        <begin position="1"/>
        <end position="18"/>
    </location>
</feature>
<keyword evidence="9" id="KW-0411">Iron-sulfur</keyword>
<reference evidence="17" key="2">
    <citation type="submission" date="2017-05" db="UniProtKB">
        <authorList>
            <consortium name="EnsemblMetazoa"/>
        </authorList>
    </citation>
    <scope>IDENTIFICATION</scope>
</reference>
<evidence type="ECO:0000256" key="13">
    <source>
        <dbReference type="ARBA" id="ARBA00044632"/>
    </source>
</evidence>
<dbReference type="FunCoup" id="A0A1X7V6B9">
    <property type="interactions" value="359"/>
</dbReference>
<dbReference type="PROSITE" id="PS00764">
    <property type="entry name" value="ENDONUCLEASE_III_1"/>
    <property type="match status" value="1"/>
</dbReference>
<dbReference type="InParanoid" id="A0A1X7V6B9"/>
<dbReference type="SMART" id="SM00525">
    <property type="entry name" value="FES"/>
    <property type="match status" value="1"/>
</dbReference>
<sequence length="301" mass="34049">MYSLRSMSRARAAPSSTSKRPKETQKDEEEEEEDDNKVVKTVIRKKRVSDPPPVKREKPEERHTGGQIREAGLPYWEPLNWREQFENIKIMRSSRDAPVDDVGAASLPESKLPHVKRFEVLVSLMLSSQTKDGVTAKAMSNLQEYGLTIEGLIDIKQDKLEQLIFPVGFYRRKAQYLKKTAQILKEKHNGDIPESLEGLMALPGVGPKMAHLCMDIAWGNVTGIGVDTHVHRIANRLKWVKKPTKTPEDTRKGLEEWLPQSEWSSANLLLVGFGQQICLPLRPKCSECLNKSICPSSLSKK</sequence>
<dbReference type="Pfam" id="PF00633">
    <property type="entry name" value="HHH"/>
    <property type="match status" value="1"/>
</dbReference>
<evidence type="ECO:0000256" key="2">
    <source>
        <dbReference type="ARBA" id="ARBA00008343"/>
    </source>
</evidence>
<keyword evidence="18" id="KW-1185">Reference proteome</keyword>
<comment type="cofactor">
    <cofactor evidence="1">
        <name>[4Fe-4S] cluster</name>
        <dbReference type="ChEBI" id="CHEBI:49883"/>
    </cofactor>
</comment>
<gene>
    <name evidence="14" type="primary">NTH1</name>
    <name evidence="17" type="synonym">100636195</name>
</gene>
<evidence type="ECO:0000259" key="16">
    <source>
        <dbReference type="SMART" id="SM00478"/>
    </source>
</evidence>
<evidence type="ECO:0000256" key="11">
    <source>
        <dbReference type="ARBA" id="ARBA00023239"/>
    </source>
</evidence>
<feature type="compositionally biased region" description="Acidic residues" evidence="15">
    <location>
        <begin position="26"/>
        <end position="35"/>
    </location>
</feature>
<evidence type="ECO:0000256" key="7">
    <source>
        <dbReference type="ARBA" id="ARBA00022946"/>
    </source>
</evidence>
<dbReference type="InterPro" id="IPR011257">
    <property type="entry name" value="DNA_glycosylase"/>
</dbReference>
<protein>
    <recommendedName>
        <fullName evidence="14">Endonuclease III homolog</fullName>
        <ecNumber evidence="14">3.2.2.-</ecNumber>
        <ecNumber evidence="14">4.2.99.18</ecNumber>
    </recommendedName>
    <alternativeName>
        <fullName evidence="14">Bifunctional DNA N-glycosylase/DNA-(apurinic or apyrimidinic site) lyase</fullName>
        <shortName evidence="14">DNA glycosylase/AP lyase</shortName>
    </alternativeName>
</protein>
<dbReference type="InterPro" id="IPR004036">
    <property type="entry name" value="Endonuclease-III-like_CS2"/>
</dbReference>
<dbReference type="InterPro" id="IPR004035">
    <property type="entry name" value="Endouclease-III_FeS-bd_BS"/>
</dbReference>
<name>A0A1X7V6B9_AMPQE</name>
<evidence type="ECO:0000256" key="8">
    <source>
        <dbReference type="ARBA" id="ARBA00023004"/>
    </source>
</evidence>
<dbReference type="EnsemblMetazoa" id="Aqu2.1.35543_001">
    <property type="protein sequence ID" value="Aqu2.1.35543_001"/>
    <property type="gene ID" value="Aqu2.1.35543"/>
</dbReference>
<evidence type="ECO:0000256" key="3">
    <source>
        <dbReference type="ARBA" id="ARBA00022485"/>
    </source>
</evidence>
<dbReference type="InterPro" id="IPR003265">
    <property type="entry name" value="HhH-GPD_domain"/>
</dbReference>
<dbReference type="InterPro" id="IPR000445">
    <property type="entry name" value="HhH_motif"/>
</dbReference>
<organism evidence="17">
    <name type="scientific">Amphimedon queenslandica</name>
    <name type="common">Sponge</name>
    <dbReference type="NCBI Taxonomy" id="400682"/>
    <lineage>
        <taxon>Eukaryota</taxon>
        <taxon>Metazoa</taxon>
        <taxon>Porifera</taxon>
        <taxon>Demospongiae</taxon>
        <taxon>Heteroscleromorpha</taxon>
        <taxon>Haplosclerida</taxon>
        <taxon>Niphatidae</taxon>
        <taxon>Amphimedon</taxon>
    </lineage>
</organism>
<dbReference type="GO" id="GO:0005634">
    <property type="term" value="C:nucleus"/>
    <property type="evidence" value="ECO:0007669"/>
    <property type="project" value="UniProtKB-SubCell"/>
</dbReference>
<keyword evidence="14" id="KW-0496">Mitochondrion</keyword>
<keyword evidence="14" id="KW-0539">Nucleus</keyword>
<dbReference type="Gene3D" id="1.10.1670.10">
    <property type="entry name" value="Helix-hairpin-Helix base-excision DNA repair enzymes (C-terminal)"/>
    <property type="match status" value="1"/>
</dbReference>
<keyword evidence="6 14" id="KW-0378">Hydrolase</keyword>
<keyword evidence="3" id="KW-0004">4Fe-4S</keyword>
<comment type="similarity">
    <text evidence="2 14">Belongs to the Nth/MutY family.</text>
</comment>
<keyword evidence="8" id="KW-0408">Iron</keyword>
<comment type="subcellular location">
    <subcellularLocation>
        <location evidence="14">Nucleus</location>
    </subcellularLocation>
    <subcellularLocation>
        <location evidence="14">Mitochondrion</location>
    </subcellularLocation>
</comment>
<dbReference type="InterPro" id="IPR003651">
    <property type="entry name" value="Endonuclease3_FeS-loop_motif"/>
</dbReference>
<keyword evidence="7" id="KW-0809">Transit peptide</keyword>
<evidence type="ECO:0000256" key="5">
    <source>
        <dbReference type="ARBA" id="ARBA00022763"/>
    </source>
</evidence>
<dbReference type="FunFam" id="1.10.1670.10:FF:000003">
    <property type="entry name" value="Endonuclease III homolog"/>
    <property type="match status" value="1"/>
</dbReference>
<evidence type="ECO:0000256" key="10">
    <source>
        <dbReference type="ARBA" id="ARBA00023204"/>
    </source>
</evidence>
<evidence type="ECO:0000256" key="1">
    <source>
        <dbReference type="ARBA" id="ARBA00001966"/>
    </source>
</evidence>
<dbReference type="FunFam" id="1.10.340.30:FF:000005">
    <property type="entry name" value="Endonuclease III-like protein 1"/>
    <property type="match status" value="1"/>
</dbReference>
<dbReference type="CDD" id="cd00056">
    <property type="entry name" value="ENDO3c"/>
    <property type="match status" value="1"/>
</dbReference>
<dbReference type="Pfam" id="PF00730">
    <property type="entry name" value="HhH-GPD"/>
    <property type="match status" value="1"/>
</dbReference>
<evidence type="ECO:0000256" key="12">
    <source>
        <dbReference type="ARBA" id="ARBA00023295"/>
    </source>
</evidence>
<comment type="caution">
    <text evidence="14">Lacks conserved residue(s) required for the propagation of feature annotation.</text>
</comment>
<dbReference type="GO" id="GO:0000703">
    <property type="term" value="F:oxidized pyrimidine nucleobase lesion DNA N-glycosylase activity"/>
    <property type="evidence" value="ECO:0007669"/>
    <property type="project" value="UniProtKB-UniRule"/>
</dbReference>
<feature type="domain" description="HhH-GPD" evidence="16">
    <location>
        <begin position="126"/>
        <end position="276"/>
    </location>
</feature>
<evidence type="ECO:0000256" key="14">
    <source>
        <dbReference type="HAMAP-Rule" id="MF_03183"/>
    </source>
</evidence>
<dbReference type="GO" id="GO:0046872">
    <property type="term" value="F:metal ion binding"/>
    <property type="evidence" value="ECO:0007669"/>
    <property type="project" value="UniProtKB-KW"/>
</dbReference>
<dbReference type="GO" id="GO:0140078">
    <property type="term" value="F:class I DNA-(apurinic or apyrimidinic site) endonuclease activity"/>
    <property type="evidence" value="ECO:0007669"/>
    <property type="project" value="UniProtKB-EC"/>
</dbReference>
<comment type="catalytic activity">
    <reaction evidence="13 14">
        <text>2'-deoxyribonucleotide-(2'-deoxyribose 5'-phosphate)-2'-deoxyribonucleotide-DNA = a 3'-end 2'-deoxyribonucleotide-(2,3-dehydro-2,3-deoxyribose 5'-phosphate)-DNA + a 5'-end 5'-phospho-2'-deoxyribonucleoside-DNA + H(+)</text>
        <dbReference type="Rhea" id="RHEA:66592"/>
        <dbReference type="Rhea" id="RHEA-COMP:13180"/>
        <dbReference type="Rhea" id="RHEA-COMP:16897"/>
        <dbReference type="Rhea" id="RHEA-COMP:17067"/>
        <dbReference type="ChEBI" id="CHEBI:15378"/>
        <dbReference type="ChEBI" id="CHEBI:136412"/>
        <dbReference type="ChEBI" id="CHEBI:157695"/>
        <dbReference type="ChEBI" id="CHEBI:167181"/>
        <dbReference type="EC" id="4.2.99.18"/>
    </reaction>
</comment>
<proteinExistence type="inferred from homology"/>
<dbReference type="InterPro" id="IPR030841">
    <property type="entry name" value="NTH1"/>
</dbReference>
<dbReference type="GO" id="GO:0006289">
    <property type="term" value="P:nucleotide-excision repair"/>
    <property type="evidence" value="ECO:0007669"/>
    <property type="project" value="TreeGrafter"/>
</dbReference>
<evidence type="ECO:0000313" key="17">
    <source>
        <dbReference type="EnsemblMetazoa" id="Aqu2.1.35543_001"/>
    </source>
</evidence>
<keyword evidence="11 14" id="KW-0456">Lyase</keyword>
<dbReference type="GO" id="GO:0003677">
    <property type="term" value="F:DNA binding"/>
    <property type="evidence" value="ECO:0007669"/>
    <property type="project" value="UniProtKB-UniRule"/>
</dbReference>
<keyword evidence="4" id="KW-0479">Metal-binding</keyword>
<dbReference type="SMART" id="SM00478">
    <property type="entry name" value="ENDO3c"/>
    <property type="match status" value="1"/>
</dbReference>
<dbReference type="PANTHER" id="PTHR43286:SF1">
    <property type="entry name" value="ENDONUCLEASE III-LIKE PROTEIN 1"/>
    <property type="match status" value="1"/>
</dbReference>
<dbReference type="PROSITE" id="PS01155">
    <property type="entry name" value="ENDONUCLEASE_III_2"/>
    <property type="match status" value="1"/>
</dbReference>
<dbReference type="PANTHER" id="PTHR43286">
    <property type="entry name" value="ENDONUCLEASE III-LIKE PROTEIN 1"/>
    <property type="match status" value="1"/>
</dbReference>
<keyword evidence="12 14" id="KW-0326">Glycosidase</keyword>
<dbReference type="KEGG" id="aqu:100636195"/>
<evidence type="ECO:0000256" key="6">
    <source>
        <dbReference type="ARBA" id="ARBA00022801"/>
    </source>
</evidence>
<evidence type="ECO:0000256" key="4">
    <source>
        <dbReference type="ARBA" id="ARBA00022723"/>
    </source>
</evidence>
<evidence type="ECO:0000313" key="18">
    <source>
        <dbReference type="Proteomes" id="UP000007879"/>
    </source>
</evidence>
<dbReference type="GO" id="GO:0005739">
    <property type="term" value="C:mitochondrion"/>
    <property type="evidence" value="ECO:0007669"/>
    <property type="project" value="UniProtKB-SubCell"/>
</dbReference>
<dbReference type="EnsemblMetazoa" id="XM_003385501.3">
    <property type="protein sequence ID" value="XP_003385549.2"/>
    <property type="gene ID" value="LOC100636195"/>
</dbReference>
<dbReference type="OrthoDB" id="2099276at2759"/>
<dbReference type="Proteomes" id="UP000007879">
    <property type="component" value="Unassembled WGS sequence"/>
</dbReference>
<feature type="compositionally biased region" description="Basic and acidic residues" evidence="15">
    <location>
        <begin position="53"/>
        <end position="64"/>
    </location>
</feature>
<dbReference type="EC" id="4.2.99.18" evidence="14"/>
<dbReference type="EC" id="3.2.2.-" evidence="14"/>
<dbReference type="HAMAP" id="MF_03183">
    <property type="entry name" value="Endonuclease_III_Nth"/>
    <property type="match status" value="1"/>
</dbReference>
<feature type="region of interest" description="Disordered" evidence="15">
    <location>
        <begin position="1"/>
        <end position="66"/>
    </location>
</feature>
<reference evidence="18" key="1">
    <citation type="journal article" date="2010" name="Nature">
        <title>The Amphimedon queenslandica genome and the evolution of animal complexity.</title>
        <authorList>
            <person name="Srivastava M."/>
            <person name="Simakov O."/>
            <person name="Chapman J."/>
            <person name="Fahey B."/>
            <person name="Gauthier M.E."/>
            <person name="Mitros T."/>
            <person name="Richards G.S."/>
            <person name="Conaco C."/>
            <person name="Dacre M."/>
            <person name="Hellsten U."/>
            <person name="Larroux C."/>
            <person name="Putnam N.H."/>
            <person name="Stanke M."/>
            <person name="Adamska M."/>
            <person name="Darling A."/>
            <person name="Degnan S.M."/>
            <person name="Oakley T.H."/>
            <person name="Plachetzki D.C."/>
            <person name="Zhai Y."/>
            <person name="Adamski M."/>
            <person name="Calcino A."/>
            <person name="Cummins S.F."/>
            <person name="Goodstein D.M."/>
            <person name="Harris C."/>
            <person name="Jackson D.J."/>
            <person name="Leys S.P."/>
            <person name="Shu S."/>
            <person name="Woodcroft B.J."/>
            <person name="Vervoort M."/>
            <person name="Kosik K.S."/>
            <person name="Manning G."/>
            <person name="Degnan B.M."/>
            <person name="Rokhsar D.S."/>
        </authorList>
    </citation>
    <scope>NUCLEOTIDE SEQUENCE [LARGE SCALE GENOMIC DNA]</scope>
</reference>